<sequence>MASDGPGKYRERKNRASKPYERPKGIIRRVTDSFTGLFSASWLSGWMGGEEEEEGSDPQPGPSQASTLAPPGESFIFAHPVTARRSFRPFYPEEGESDNNSQPALGVNEGASTSSGIRMGMATTPVEGISTSRSVQLNVEPSGSSLGGRRLPIISSTPATMFTSRSKGQMEPRPLPLLTSSTPTCDDGSDMSESSADTGVDASVIPRPDERDYQREILQLDEESLQTLRDSLTKPLPTSPMAQPATTLPSLEETRKRPRDLEPG</sequence>
<feature type="region of interest" description="Disordered" evidence="1">
    <location>
        <begin position="45"/>
        <end position="73"/>
    </location>
</feature>
<evidence type="ECO:0000313" key="2">
    <source>
        <dbReference type="EMBL" id="KAG0729822.1"/>
    </source>
</evidence>
<feature type="compositionally biased region" description="Polar residues" evidence="1">
    <location>
        <begin position="240"/>
        <end position="249"/>
    </location>
</feature>
<comment type="caution">
    <text evidence="2">The sequence shown here is derived from an EMBL/GenBank/DDBJ whole genome shotgun (WGS) entry which is preliminary data.</text>
</comment>
<keyword evidence="3" id="KW-1185">Reference proteome</keyword>
<feature type="compositionally biased region" description="Polar residues" evidence="1">
    <location>
        <begin position="154"/>
        <end position="167"/>
    </location>
</feature>
<reference evidence="2" key="1">
    <citation type="submission" date="2020-07" db="EMBL/GenBank/DDBJ databases">
        <title>The High-quality genome of the commercially important snow crab, Chionoecetes opilio.</title>
        <authorList>
            <person name="Jeong J.-H."/>
            <person name="Ryu S."/>
        </authorList>
    </citation>
    <scope>NUCLEOTIDE SEQUENCE</scope>
    <source>
        <strain evidence="2">MADBK_172401_WGS</strain>
        <tissue evidence="2">Digestive gland</tissue>
    </source>
</reference>
<feature type="compositionally biased region" description="Polar residues" evidence="1">
    <location>
        <begin position="129"/>
        <end position="144"/>
    </location>
</feature>
<dbReference type="AlphaFoldDB" id="A0A8J4YKK4"/>
<organism evidence="2 3">
    <name type="scientific">Chionoecetes opilio</name>
    <name type="common">Atlantic snow crab</name>
    <name type="synonym">Cancer opilio</name>
    <dbReference type="NCBI Taxonomy" id="41210"/>
    <lineage>
        <taxon>Eukaryota</taxon>
        <taxon>Metazoa</taxon>
        <taxon>Ecdysozoa</taxon>
        <taxon>Arthropoda</taxon>
        <taxon>Crustacea</taxon>
        <taxon>Multicrustacea</taxon>
        <taxon>Malacostraca</taxon>
        <taxon>Eumalacostraca</taxon>
        <taxon>Eucarida</taxon>
        <taxon>Decapoda</taxon>
        <taxon>Pleocyemata</taxon>
        <taxon>Brachyura</taxon>
        <taxon>Eubrachyura</taxon>
        <taxon>Majoidea</taxon>
        <taxon>Majidae</taxon>
        <taxon>Chionoecetes</taxon>
    </lineage>
</organism>
<feature type="region of interest" description="Disordered" evidence="1">
    <location>
        <begin position="1"/>
        <end position="26"/>
    </location>
</feature>
<feature type="region of interest" description="Disordered" evidence="1">
    <location>
        <begin position="89"/>
        <end position="264"/>
    </location>
</feature>
<evidence type="ECO:0000313" key="3">
    <source>
        <dbReference type="Proteomes" id="UP000770661"/>
    </source>
</evidence>
<proteinExistence type="predicted"/>
<accession>A0A8J4YKK4</accession>
<evidence type="ECO:0000256" key="1">
    <source>
        <dbReference type="SAM" id="MobiDB-lite"/>
    </source>
</evidence>
<feature type="compositionally biased region" description="Basic and acidic residues" evidence="1">
    <location>
        <begin position="252"/>
        <end position="264"/>
    </location>
</feature>
<dbReference type="EMBL" id="JACEEZ010000796">
    <property type="protein sequence ID" value="KAG0729822.1"/>
    <property type="molecule type" value="Genomic_DNA"/>
</dbReference>
<name>A0A8J4YKK4_CHIOP</name>
<dbReference type="OrthoDB" id="79830at2759"/>
<gene>
    <name evidence="2" type="ORF">GWK47_029560</name>
</gene>
<dbReference type="Proteomes" id="UP000770661">
    <property type="component" value="Unassembled WGS sequence"/>
</dbReference>
<protein>
    <submittedName>
        <fullName evidence="2">Uncharacterized protein</fullName>
    </submittedName>
</protein>